<evidence type="ECO:0000256" key="2">
    <source>
        <dbReference type="ARBA" id="ARBA00022723"/>
    </source>
</evidence>
<comment type="caution">
    <text evidence="11">The sequence shown here is derived from an EMBL/GenBank/DDBJ whole genome shotgun (WGS) entry which is preliminary data.</text>
</comment>
<feature type="binding site" evidence="8">
    <location>
        <position position="214"/>
    </location>
    <ligand>
        <name>Zn(2+)</name>
        <dbReference type="ChEBI" id="CHEBI:29105"/>
    </ligand>
</feature>
<dbReference type="NCBIfam" id="TIGR00221">
    <property type="entry name" value="nagA"/>
    <property type="match status" value="1"/>
</dbReference>
<keyword evidence="4 5" id="KW-0119">Carbohydrate metabolism</keyword>
<dbReference type="InterPro" id="IPR032466">
    <property type="entry name" value="Metal_Hydrolase"/>
</dbReference>
<comment type="cofactor">
    <cofactor evidence="8">
        <name>a divalent metal cation</name>
        <dbReference type="ChEBI" id="CHEBI:60240"/>
    </cofactor>
    <text evidence="8">Binds 1 divalent metal cation per subunit.</text>
</comment>
<feature type="binding site" evidence="8">
    <location>
        <position position="127"/>
    </location>
    <ligand>
        <name>Zn(2+)</name>
        <dbReference type="ChEBI" id="CHEBI:29105"/>
    </ligand>
</feature>
<feature type="domain" description="Amidohydrolase-related" evidence="9">
    <location>
        <begin position="50"/>
        <end position="372"/>
    </location>
</feature>
<evidence type="ECO:0000256" key="8">
    <source>
        <dbReference type="PIRSR" id="PIRSR038994-3"/>
    </source>
</evidence>
<evidence type="ECO:0000256" key="7">
    <source>
        <dbReference type="PIRSR" id="PIRSR038994-2"/>
    </source>
</evidence>
<dbReference type="GO" id="GO:0006046">
    <property type="term" value="P:N-acetylglucosamine catabolic process"/>
    <property type="evidence" value="ECO:0007669"/>
    <property type="project" value="TreeGrafter"/>
</dbReference>
<dbReference type="InterPro" id="IPR006680">
    <property type="entry name" value="Amidohydro-rel"/>
</dbReference>
<name>A0A0P7YVA5_9RHOB</name>
<feature type="binding site" evidence="7">
    <location>
        <position position="248"/>
    </location>
    <ligand>
        <name>substrate</name>
    </ligand>
</feature>
<feature type="active site" description="Proton donor/acceptor" evidence="6">
    <location>
        <position position="271"/>
    </location>
</feature>
<dbReference type="GO" id="GO:0046872">
    <property type="term" value="F:metal ion binding"/>
    <property type="evidence" value="ECO:0007669"/>
    <property type="project" value="UniProtKB-KW"/>
</dbReference>
<dbReference type="SUPFAM" id="SSF51556">
    <property type="entry name" value="Metallo-dependent hydrolases"/>
    <property type="match status" value="1"/>
</dbReference>
<keyword evidence="13" id="KW-1185">Reference proteome</keyword>
<evidence type="ECO:0000313" key="10">
    <source>
        <dbReference type="EMBL" id="CUX83251.1"/>
    </source>
</evidence>
<evidence type="ECO:0000256" key="6">
    <source>
        <dbReference type="PIRSR" id="PIRSR038994-1"/>
    </source>
</evidence>
<feature type="binding site" evidence="7">
    <location>
        <begin position="217"/>
        <end position="218"/>
    </location>
    <ligand>
        <name>substrate</name>
    </ligand>
</feature>
<gene>
    <name evidence="11" type="primary">nagA</name>
    <name evidence="10" type="ORF">Ga0058931_2869</name>
    <name evidence="11" type="ORF">HLUCCA05_12180</name>
</gene>
<keyword evidence="3 5" id="KW-0378">Hydrolase</keyword>
<reference evidence="11 12" key="1">
    <citation type="submission" date="2015-09" db="EMBL/GenBank/DDBJ databases">
        <title>Identification and resolution of microdiversity through metagenomic sequencing of parallel consortia.</title>
        <authorList>
            <person name="Nelson W.C."/>
            <person name="Romine M.F."/>
            <person name="Lindemann S.R."/>
        </authorList>
    </citation>
    <scope>NUCLEOTIDE SEQUENCE [LARGE SCALE GENOMIC DNA]</scope>
    <source>
        <strain evidence="11">HL-91</strain>
    </source>
</reference>
<evidence type="ECO:0000256" key="3">
    <source>
        <dbReference type="ARBA" id="ARBA00022801"/>
    </source>
</evidence>
<evidence type="ECO:0000256" key="4">
    <source>
        <dbReference type="ARBA" id="ARBA00023277"/>
    </source>
</evidence>
<feature type="binding site" evidence="7">
    <location>
        <begin position="304"/>
        <end position="306"/>
    </location>
    <ligand>
        <name>substrate</name>
    </ligand>
</feature>
<dbReference type="AlphaFoldDB" id="A0A0P7YVA5"/>
<dbReference type="STRING" id="1666912.Ga0058931_2869"/>
<feature type="binding site" evidence="7">
    <location>
        <position position="225"/>
    </location>
    <ligand>
        <name>substrate</name>
    </ligand>
</feature>
<evidence type="ECO:0000313" key="11">
    <source>
        <dbReference type="EMBL" id="KPP94572.1"/>
    </source>
</evidence>
<comment type="similarity">
    <text evidence="1 5">Belongs to the metallo-dependent hydrolases superfamily. NagA family.</text>
</comment>
<dbReference type="Proteomes" id="UP000182045">
    <property type="component" value="Unassembled WGS sequence"/>
</dbReference>
<dbReference type="OrthoDB" id="9776488at2"/>
<feature type="binding site" evidence="7">
    <location>
        <position position="138"/>
    </location>
    <ligand>
        <name>substrate</name>
    </ligand>
</feature>
<dbReference type="InterPro" id="IPR003764">
    <property type="entry name" value="GlcNAc_6-P_deAcase"/>
</dbReference>
<dbReference type="PATRIC" id="fig|1666912.4.peg.2653"/>
<evidence type="ECO:0000313" key="12">
    <source>
        <dbReference type="Proteomes" id="UP000050413"/>
    </source>
</evidence>
<sequence length="376" mass="39169">MQRAVRAERIFDGWRIWHGGALLLEGARIVGMVDKLPHGLPVTDLGEGLLVPGFVDVQVNGGGGEMVGPQTDAPQLARICAAHRALGATSILPTLITDRPEVTARVLDTARHAVAEEVTGFAGLHLEGPHLDPARHGAHDPALIRPMEARDLELMEQAARDLPALMVTLAPNAASPAQIARLRAAGAVVSLGHSDCTAEQARAAFAAGAGCVTHLFNAMSQLGNRAPGLVGAALCSDVRAGIIADGIHVAEEPLRIALQMMAPDRLFLVSDAMAAAGTDATAFTLNGRQVFRQNGRLTLADGTLAGADISLPQSVAHLVGLGVPVERALAMASRIPADVIGAPHLGRFSPGARADLVLLNDSMQPQQVWTAGQDQL</sequence>
<keyword evidence="2 8" id="KW-0479">Metal-binding</keyword>
<feature type="binding site" evidence="8">
    <location>
        <position position="193"/>
    </location>
    <ligand>
        <name>Zn(2+)</name>
        <dbReference type="ChEBI" id="CHEBI:29105"/>
    </ligand>
</feature>
<accession>A0A0P7YVA5</accession>
<reference evidence="10 13" key="2">
    <citation type="submission" date="2016-01" db="EMBL/GenBank/DDBJ databases">
        <authorList>
            <person name="Varghese N."/>
        </authorList>
    </citation>
    <scope>NUCLEOTIDE SEQUENCE [LARGE SCALE GENOMIC DNA]</scope>
    <source>
        <strain evidence="10 13">HL-91</strain>
    </source>
</reference>
<dbReference type="PIRSF" id="PIRSF038994">
    <property type="entry name" value="NagA"/>
    <property type="match status" value="1"/>
</dbReference>
<dbReference type="PANTHER" id="PTHR11113:SF14">
    <property type="entry name" value="N-ACETYLGLUCOSAMINE-6-PHOSPHATE DEACETYLASE"/>
    <property type="match status" value="1"/>
</dbReference>
<dbReference type="Proteomes" id="UP000050413">
    <property type="component" value="Unassembled WGS sequence"/>
</dbReference>
<dbReference type="GO" id="GO:0008448">
    <property type="term" value="F:N-acetylglucosamine-6-phosphate deacetylase activity"/>
    <property type="evidence" value="ECO:0007669"/>
    <property type="project" value="InterPro"/>
</dbReference>
<dbReference type="SUPFAM" id="SSF51338">
    <property type="entry name" value="Composite domain of metallo-dependent hydrolases"/>
    <property type="match status" value="1"/>
</dbReference>
<dbReference type="PANTHER" id="PTHR11113">
    <property type="entry name" value="N-ACETYLGLUCOSAMINE-6-PHOSPHATE DEACETYLASE"/>
    <property type="match status" value="1"/>
</dbReference>
<evidence type="ECO:0000313" key="13">
    <source>
        <dbReference type="Proteomes" id="UP000182045"/>
    </source>
</evidence>
<evidence type="ECO:0000256" key="5">
    <source>
        <dbReference type="PIRNR" id="PIRNR038994"/>
    </source>
</evidence>
<dbReference type="EMBL" id="FBYC01000004">
    <property type="protein sequence ID" value="CUX83251.1"/>
    <property type="molecule type" value="Genomic_DNA"/>
</dbReference>
<dbReference type="InterPro" id="IPR011059">
    <property type="entry name" value="Metal-dep_hydrolase_composite"/>
</dbReference>
<dbReference type="RefSeq" id="WP_072246922.1">
    <property type="nucleotide sequence ID" value="NZ_FBYC01000004.1"/>
</dbReference>
<dbReference type="Gene3D" id="2.30.40.10">
    <property type="entry name" value="Urease, subunit C, domain 1"/>
    <property type="match status" value="1"/>
</dbReference>
<protein>
    <submittedName>
        <fullName evidence="10">N-acetylglucosamine 6-phosphate deacetylase</fullName>
    </submittedName>
    <submittedName>
        <fullName evidence="11">N-acetylglucosamine-6-phosphate deacetylase NagA</fullName>
    </submittedName>
</protein>
<dbReference type="EMBL" id="LJSG01000005">
    <property type="protein sequence ID" value="KPP94572.1"/>
    <property type="molecule type" value="Genomic_DNA"/>
</dbReference>
<evidence type="ECO:0000256" key="1">
    <source>
        <dbReference type="ARBA" id="ARBA00010716"/>
    </source>
</evidence>
<evidence type="ECO:0000259" key="9">
    <source>
        <dbReference type="Pfam" id="PF01979"/>
    </source>
</evidence>
<proteinExistence type="inferred from homology"/>
<dbReference type="Gene3D" id="3.20.20.140">
    <property type="entry name" value="Metal-dependent hydrolases"/>
    <property type="match status" value="1"/>
</dbReference>
<dbReference type="Pfam" id="PF01979">
    <property type="entry name" value="Amidohydro_1"/>
    <property type="match status" value="1"/>
</dbReference>
<organism evidence="11 12">
    <name type="scientific">Roseibaca calidilacus</name>
    <dbReference type="NCBI Taxonomy" id="1666912"/>
    <lineage>
        <taxon>Bacteria</taxon>
        <taxon>Pseudomonadati</taxon>
        <taxon>Pseudomonadota</taxon>
        <taxon>Alphaproteobacteria</taxon>
        <taxon>Rhodobacterales</taxon>
        <taxon>Paracoccaceae</taxon>
        <taxon>Roseinatronobacter</taxon>
    </lineage>
</organism>